<accession>A0ABN8NN14</accession>
<dbReference type="SUPFAM" id="SSF56349">
    <property type="entry name" value="DNA breaking-rejoining enzymes"/>
    <property type="match status" value="1"/>
</dbReference>
<evidence type="ECO:0000256" key="1">
    <source>
        <dbReference type="ARBA" id="ARBA00023172"/>
    </source>
</evidence>
<comment type="caution">
    <text evidence="3">The sequence shown here is derived from an EMBL/GenBank/DDBJ whole genome shotgun (WGS) entry which is preliminary data.</text>
</comment>
<dbReference type="InterPro" id="IPR011010">
    <property type="entry name" value="DNA_brk_join_enz"/>
</dbReference>
<dbReference type="EMBL" id="CALNXK010000023">
    <property type="protein sequence ID" value="CAH3110533.1"/>
    <property type="molecule type" value="Genomic_DNA"/>
</dbReference>
<dbReference type="Gene3D" id="1.10.443.10">
    <property type="entry name" value="Intergrase catalytic core"/>
    <property type="match status" value="1"/>
</dbReference>
<evidence type="ECO:0000256" key="2">
    <source>
        <dbReference type="SAM" id="SignalP"/>
    </source>
</evidence>
<keyword evidence="1" id="KW-0233">DNA recombination</keyword>
<keyword evidence="2" id="KW-0732">Signal</keyword>
<organism evidence="3 4">
    <name type="scientific">Porites lobata</name>
    <dbReference type="NCBI Taxonomy" id="104759"/>
    <lineage>
        <taxon>Eukaryota</taxon>
        <taxon>Metazoa</taxon>
        <taxon>Cnidaria</taxon>
        <taxon>Anthozoa</taxon>
        <taxon>Hexacorallia</taxon>
        <taxon>Scleractinia</taxon>
        <taxon>Fungiina</taxon>
        <taxon>Poritidae</taxon>
        <taxon>Porites</taxon>
    </lineage>
</organism>
<feature type="chain" id="PRO_5046811436" description="Tyr recombinase domain-containing protein" evidence="2">
    <location>
        <begin position="21"/>
        <end position="163"/>
    </location>
</feature>
<gene>
    <name evidence="3" type="ORF">PLOB_00019579</name>
</gene>
<reference evidence="3 4" key="1">
    <citation type="submission" date="2022-05" db="EMBL/GenBank/DDBJ databases">
        <authorList>
            <consortium name="Genoscope - CEA"/>
            <person name="William W."/>
        </authorList>
    </citation>
    <scope>NUCLEOTIDE SEQUENCE [LARGE SCALE GENOMIC DNA]</scope>
</reference>
<dbReference type="Proteomes" id="UP001159405">
    <property type="component" value="Unassembled WGS sequence"/>
</dbReference>
<feature type="signal peptide" evidence="2">
    <location>
        <begin position="1"/>
        <end position="20"/>
    </location>
</feature>
<keyword evidence="4" id="KW-1185">Reference proteome</keyword>
<evidence type="ECO:0008006" key="5">
    <source>
        <dbReference type="Google" id="ProtNLM"/>
    </source>
</evidence>
<proteinExistence type="predicted"/>
<evidence type="ECO:0000313" key="4">
    <source>
        <dbReference type="Proteomes" id="UP001159405"/>
    </source>
</evidence>
<evidence type="ECO:0000313" key="3">
    <source>
        <dbReference type="EMBL" id="CAH3110533.1"/>
    </source>
</evidence>
<dbReference type="InterPro" id="IPR013762">
    <property type="entry name" value="Integrase-like_cat_sf"/>
</dbReference>
<name>A0ABN8NN14_9CNID</name>
<feature type="non-terminal residue" evidence="3">
    <location>
        <position position="163"/>
    </location>
</feature>
<sequence length="163" mass="19019">MRGLWLWTVTLFSFGLFLRGEEPLRLKMRHLRLPPNYQAESKKLPQRIEVKIPWSKADRKAKGVTLTLWANPLNHELCPVTALFVWLMITGIKKGYIFPRVAKNNRFVHPKSARGVTSYRKNFCEMSKTLFDKEFTTHSIRRSASRWAARCGADDSTIKRAER</sequence>
<protein>
    <recommendedName>
        <fullName evidence="5">Tyr recombinase domain-containing protein</fullName>
    </recommendedName>
</protein>